<evidence type="ECO:0000256" key="7">
    <source>
        <dbReference type="ARBA" id="ARBA00022741"/>
    </source>
</evidence>
<keyword evidence="10" id="KW-0173">Coenzyme A biosynthesis</keyword>
<dbReference type="SUPFAM" id="SSF53067">
    <property type="entry name" value="Actin-like ATPase domain"/>
    <property type="match status" value="2"/>
</dbReference>
<dbReference type="GO" id="GO:0005524">
    <property type="term" value="F:ATP binding"/>
    <property type="evidence" value="ECO:0007669"/>
    <property type="project" value="UniProtKB-KW"/>
</dbReference>
<name>A0A4D5RI38_IXOSC</name>
<dbReference type="OrthoDB" id="498611at2759"/>
<comment type="function">
    <text evidence="15">Phosphatase which shows a preference for 4'-phosphopantetheine and its oxidatively damaged forms (sulfonate or S-sulfonate), providing strong indirect evidence that the phosphatase activity pre-empts damage in the coenzyme A (CoA) pathway. Hydrolyzing excess 4'-phosphopantetheine could constitute a directed overflow mechanism to prevent its oxidation to the S-sulfonate, sulfonate, or other forms. Hydrolyzing 4'-phosphopantetheine sulfonate or S-sulfonate would forestall their conversion to inactive forms of CoA and acyl carrier protein. May play a role in the physiological regulation of CoA intracellular levels.</text>
</comment>
<evidence type="ECO:0000256" key="3">
    <source>
        <dbReference type="ARBA" id="ARBA00011388"/>
    </source>
</evidence>
<comment type="cofactor">
    <cofactor evidence="2">
        <name>Ni(2+)</name>
        <dbReference type="ChEBI" id="CHEBI:49786"/>
    </cofactor>
</comment>
<evidence type="ECO:0000256" key="4">
    <source>
        <dbReference type="ARBA" id="ARBA00019490"/>
    </source>
</evidence>
<feature type="domain" description="Damage-control phosphatase ARMT1-like metal-binding" evidence="17">
    <location>
        <begin position="492"/>
        <end position="779"/>
    </location>
</feature>
<comment type="subunit">
    <text evidence="3">Homodimer. Interacts with PKM.</text>
</comment>
<dbReference type="FunFam" id="3.30.420.510:FF:000008">
    <property type="entry name" value="Pantothenate kinase"/>
    <property type="match status" value="1"/>
</dbReference>
<evidence type="ECO:0000256" key="15">
    <source>
        <dbReference type="ARBA" id="ARBA00046055"/>
    </source>
</evidence>
<dbReference type="GO" id="GO:0016301">
    <property type="term" value="F:kinase activity"/>
    <property type="evidence" value="ECO:0007669"/>
    <property type="project" value="UniProtKB-KW"/>
</dbReference>
<comment type="catalytic activity">
    <reaction evidence="13">
        <text>(R)-4'-phospho-S-sulfopantetheine + H2O = (R)-S-sulfopantetheine + phosphate</text>
        <dbReference type="Rhea" id="RHEA:68340"/>
        <dbReference type="ChEBI" id="CHEBI:15377"/>
        <dbReference type="ChEBI" id="CHEBI:43474"/>
        <dbReference type="ChEBI" id="CHEBI:177302"/>
        <dbReference type="ChEBI" id="CHEBI:177303"/>
    </reaction>
    <physiologicalReaction direction="left-to-right" evidence="13">
        <dbReference type="Rhea" id="RHEA:68341"/>
    </physiologicalReaction>
</comment>
<evidence type="ECO:0000256" key="16">
    <source>
        <dbReference type="SAM" id="MobiDB-lite"/>
    </source>
</evidence>
<dbReference type="GO" id="GO:0046872">
    <property type="term" value="F:metal ion binding"/>
    <property type="evidence" value="ECO:0007669"/>
    <property type="project" value="UniProtKB-KW"/>
</dbReference>
<keyword evidence="5" id="KW-0533">Nickel</keyword>
<dbReference type="NCBIfam" id="TIGR00555">
    <property type="entry name" value="panK_eukar"/>
    <property type="match status" value="1"/>
</dbReference>
<dbReference type="RefSeq" id="XP_029838074.2">
    <property type="nucleotide sequence ID" value="XM_029982214.4"/>
</dbReference>
<accession>A0A4D5RI38</accession>
<keyword evidence="12" id="KW-0464">Manganese</keyword>
<dbReference type="GO" id="GO:0016787">
    <property type="term" value="F:hydrolase activity"/>
    <property type="evidence" value="ECO:0007669"/>
    <property type="project" value="UniProtKB-KW"/>
</dbReference>
<dbReference type="PANTHER" id="PTHR12280">
    <property type="entry name" value="PANTOTHENATE KINASE"/>
    <property type="match status" value="1"/>
</dbReference>
<dbReference type="Gene3D" id="1.20.1700.10">
    <property type="entry name" value="AF1104-like"/>
    <property type="match status" value="1"/>
</dbReference>
<dbReference type="FunFam" id="3.30.420.40:FF:000067">
    <property type="entry name" value="Pantothenate kinase 4"/>
    <property type="match status" value="1"/>
</dbReference>
<dbReference type="Gene3D" id="3.30.420.510">
    <property type="match status" value="1"/>
</dbReference>
<dbReference type="VEuPathDB" id="VectorBase:ISCW017720"/>
<evidence type="ECO:0000256" key="13">
    <source>
        <dbReference type="ARBA" id="ARBA00029347"/>
    </source>
</evidence>
<dbReference type="InterPro" id="IPR043129">
    <property type="entry name" value="ATPase_NBD"/>
</dbReference>
<dbReference type="InterPro" id="IPR035073">
    <property type="entry name" value="At2g17340_3_helix_bundle"/>
</dbReference>
<dbReference type="Gene3D" id="3.30.420.40">
    <property type="match status" value="1"/>
</dbReference>
<evidence type="ECO:0000256" key="10">
    <source>
        <dbReference type="ARBA" id="ARBA00022993"/>
    </source>
</evidence>
<dbReference type="InterPro" id="IPR004567">
    <property type="entry name" value="Type_II_PanK"/>
</dbReference>
<dbReference type="KEGG" id="isc:8029813"/>
<keyword evidence="18" id="KW-0418">Kinase</keyword>
<dbReference type="InterPro" id="IPR036075">
    <property type="entry name" value="ARMT-1-like_metal-bd_sf"/>
</dbReference>
<evidence type="ECO:0000256" key="5">
    <source>
        <dbReference type="ARBA" id="ARBA00022596"/>
    </source>
</evidence>
<evidence type="ECO:0000256" key="1">
    <source>
        <dbReference type="ARBA" id="ARBA00001936"/>
    </source>
</evidence>
<dbReference type="FunFam" id="1.20.1700.10:FF:000001">
    <property type="entry name" value="Pantothenate kinase 4"/>
    <property type="match status" value="1"/>
</dbReference>
<dbReference type="InterPro" id="IPR002791">
    <property type="entry name" value="ARMT1-like_metal-bd"/>
</dbReference>
<keyword evidence="11" id="KW-0944">Nitration</keyword>
<feature type="non-terminal residue" evidence="18">
    <location>
        <position position="808"/>
    </location>
</feature>
<reference evidence="18" key="1">
    <citation type="submission" date="2019-04" db="EMBL/GenBank/DDBJ databases">
        <title>An insight into the mialome of Ixodes scapularis.</title>
        <authorList>
            <person name="Ribeiro J.M."/>
            <person name="Mather T.N."/>
            <person name="Karim S."/>
        </authorList>
    </citation>
    <scope>NUCLEOTIDE SEQUENCE</scope>
</reference>
<evidence type="ECO:0000256" key="11">
    <source>
        <dbReference type="ARBA" id="ARBA00023074"/>
    </source>
</evidence>
<sequence length="808" mass="90442">MPSTPTVLQDVGMTTTADKSGARSLQLPDQLAVFRNLKNAKRFAIDIGGSLTKIAYYSTVSHKRAIYNADFQKNGSGSAGPEQRVPKEEQPAETDVETARLHFVKFETRHIEAWLRFVQERLVGVRQRALVGNTVKLTGGGAFKHRDLIASTLGLGVDMEDEMECLINGCNFLLKNITDEVFEYHRHGNPEYKFNNVDPNVFPYLLVNIGSGVSIMKVESEDKYERIGGSATGGGTFWGLGSLMTKAKSFDELLKLAEDGDHRSVDMLVKDIYGGNYNAMGLTSDLIACSFGKTIRFTSDNAFSSRDFSESDIARSLLFMISNDIGQIASLYALMHGLTRVYFGGYFLRGHPLSMHTVSFAINYWSKGKVRASFLRHEGYLGAIGAFLKGAGEYDTEKYSWGENYAGSSGLQSPIPAQISQHNSTMIDQLEMDRFDWQLVYCPLLEDPAKYLADTVDLTQDAEARTYWLQCFQDAIDKFVEVAVCSQPHKEDAPSRANQFKEKYLCRLQHLHEHPFAYGSLTVRSLLDMREHCLIEFDFPDPYFQQKRLENEAALGRLRERLDQLDSLGWRERQEALVEGLLAGNVFDWGAKEVALLLDGGTFGFAEAMGKLQARPWLRDDLEPWVQRLRGEPHRCAAIFVDNSGMDVVLGVLPFARELLQRGTKVLLCANTRPALNDVTFQELQILVQRASAICPRIGDALGRGQLLVLDSGQSSPCLDLSRINLEVAQKMHQLQTDLLVLEGMGRAVHTNLEARFSCESIKAAVIKNHWLAQRLGGAMFSVVFKYEAPERWTQEANRTVDSTAQSH</sequence>
<dbReference type="Pfam" id="PF03630">
    <property type="entry name" value="Fumble"/>
    <property type="match status" value="1"/>
</dbReference>
<dbReference type="Gene3D" id="3.40.50.10880">
    <property type="entry name" value="Uncharacterised protein PF01937, DUF89, domain 3"/>
    <property type="match status" value="1"/>
</dbReference>
<evidence type="ECO:0000256" key="9">
    <source>
        <dbReference type="ARBA" id="ARBA00022840"/>
    </source>
</evidence>
<dbReference type="SUPFAM" id="SSF111321">
    <property type="entry name" value="AF1104-like"/>
    <property type="match status" value="1"/>
</dbReference>
<keyword evidence="6" id="KW-0479">Metal-binding</keyword>
<dbReference type="VEuPathDB" id="VectorBase:ISCP_002561"/>
<dbReference type="PANTHER" id="PTHR12280:SF20">
    <property type="entry name" value="4'-PHOSPHOPANTETHEINE PHOSPHATASE"/>
    <property type="match status" value="1"/>
</dbReference>
<keyword evidence="7" id="KW-0547">Nucleotide-binding</keyword>
<keyword evidence="9" id="KW-0067">ATP-binding</keyword>
<protein>
    <recommendedName>
        <fullName evidence="4">4'-phosphopantetheine phosphatase</fullName>
    </recommendedName>
    <alternativeName>
        <fullName evidence="14">Inactive pantothenic acid kinase 4</fullName>
    </alternativeName>
</protein>
<evidence type="ECO:0000256" key="14">
    <source>
        <dbReference type="ARBA" id="ARBA00032948"/>
    </source>
</evidence>
<evidence type="ECO:0000313" key="18">
    <source>
        <dbReference type="EMBL" id="MOY36823.1"/>
    </source>
</evidence>
<dbReference type="GeneID" id="8029813"/>
<keyword evidence="18" id="KW-0808">Transferase</keyword>
<comment type="cofactor">
    <cofactor evidence="1">
        <name>Mn(2+)</name>
        <dbReference type="ChEBI" id="CHEBI:29035"/>
    </cofactor>
</comment>
<dbReference type="Pfam" id="PF01937">
    <property type="entry name" value="ARMT1-like_dom"/>
    <property type="match status" value="1"/>
</dbReference>
<keyword evidence="8" id="KW-0378">Hydrolase</keyword>
<feature type="region of interest" description="Disordered" evidence="16">
    <location>
        <begin position="72"/>
        <end position="94"/>
    </location>
</feature>
<dbReference type="FunFam" id="3.40.50.10880:FF:000001">
    <property type="entry name" value="Pantothenate kinase 4"/>
    <property type="match status" value="1"/>
</dbReference>
<dbReference type="GO" id="GO:0015937">
    <property type="term" value="P:coenzyme A biosynthetic process"/>
    <property type="evidence" value="ECO:0007669"/>
    <property type="project" value="UniProtKB-KW"/>
</dbReference>
<evidence type="ECO:0000259" key="17">
    <source>
        <dbReference type="Pfam" id="PF01937"/>
    </source>
</evidence>
<organism evidence="18">
    <name type="scientific">Ixodes scapularis</name>
    <name type="common">Black-legged tick</name>
    <name type="synonym">Deer tick</name>
    <dbReference type="NCBI Taxonomy" id="6945"/>
    <lineage>
        <taxon>Eukaryota</taxon>
        <taxon>Metazoa</taxon>
        <taxon>Ecdysozoa</taxon>
        <taxon>Arthropoda</taxon>
        <taxon>Chelicerata</taxon>
        <taxon>Arachnida</taxon>
        <taxon>Acari</taxon>
        <taxon>Parasitiformes</taxon>
        <taxon>Ixodida</taxon>
        <taxon>Ixodoidea</taxon>
        <taxon>Ixodidae</taxon>
        <taxon>Ixodinae</taxon>
        <taxon>Ixodes</taxon>
    </lineage>
</organism>
<dbReference type="VEuPathDB" id="VectorBase:ISCI017720"/>
<evidence type="ECO:0000256" key="2">
    <source>
        <dbReference type="ARBA" id="ARBA00001967"/>
    </source>
</evidence>
<evidence type="ECO:0000256" key="6">
    <source>
        <dbReference type="ARBA" id="ARBA00022723"/>
    </source>
</evidence>
<dbReference type="EMBL" id="GHJT01002852">
    <property type="protein sequence ID" value="MOY36823.1"/>
    <property type="molecule type" value="Transcribed_RNA"/>
</dbReference>
<dbReference type="OMA" id="LNEYKYW"/>
<dbReference type="AlphaFoldDB" id="A0A4D5RI38"/>
<proteinExistence type="predicted"/>
<dbReference type="CDD" id="cd24123">
    <property type="entry name" value="ASKHA_NBD_PanK-II_Pank4"/>
    <property type="match status" value="1"/>
</dbReference>
<evidence type="ECO:0000256" key="12">
    <source>
        <dbReference type="ARBA" id="ARBA00023211"/>
    </source>
</evidence>
<evidence type="ECO:0000256" key="8">
    <source>
        <dbReference type="ARBA" id="ARBA00022801"/>
    </source>
</evidence>